<dbReference type="Proteomes" id="UP000033530">
    <property type="component" value="Unassembled WGS sequence"/>
</dbReference>
<evidence type="ECO:0000313" key="2">
    <source>
        <dbReference type="EMBL" id="KKB26551.1"/>
    </source>
</evidence>
<organism evidence="2 3">
    <name type="scientific">Staphylococcus carnosus</name>
    <dbReference type="NCBI Taxonomy" id="1281"/>
    <lineage>
        <taxon>Bacteria</taxon>
        <taxon>Bacillati</taxon>
        <taxon>Bacillota</taxon>
        <taxon>Bacilli</taxon>
        <taxon>Bacillales</taxon>
        <taxon>Staphylococcaceae</taxon>
        <taxon>Staphylococcus</taxon>
    </lineage>
</organism>
<accession>A0AAJ0JSD3</accession>
<evidence type="ECO:0000259" key="1">
    <source>
        <dbReference type="Pfam" id="PF05709"/>
    </source>
</evidence>
<gene>
    <name evidence="2" type="ORF">VV61_03425</name>
</gene>
<evidence type="ECO:0000313" key="3">
    <source>
        <dbReference type="Proteomes" id="UP000033530"/>
    </source>
</evidence>
<protein>
    <submittedName>
        <fullName evidence="2">Holin</fullName>
    </submittedName>
</protein>
<reference evidence="2 3" key="1">
    <citation type="submission" date="2015-03" db="EMBL/GenBank/DDBJ databases">
        <title>Draft Genome Sequence of S. carnosus subsp. utilis LTH 7013, Isolated from South Tirolean Ham.</title>
        <authorList>
            <person name="Mueller A."/>
            <person name="Huptas C."/>
            <person name="Wenning M."/>
            <person name="Weiss A."/>
            <person name="Schmidt H."/>
        </authorList>
    </citation>
    <scope>NUCLEOTIDE SEQUENCE [LARGE SCALE GENOMIC DNA]</scope>
    <source>
        <strain evidence="2 3">LTH7013</strain>
    </source>
</reference>
<name>A0AAJ0JSD3_STACA</name>
<dbReference type="Pfam" id="PF05709">
    <property type="entry name" value="Sipho_tail"/>
    <property type="match status" value="1"/>
</dbReference>
<comment type="caution">
    <text evidence="2">The sequence shown here is derived from an EMBL/GenBank/DDBJ whole genome shotgun (WGS) entry which is preliminary data.</text>
</comment>
<dbReference type="Gene3D" id="2.40.30.200">
    <property type="match status" value="1"/>
</dbReference>
<feature type="domain" description="Siphovirus-type tail component RIFT-related" evidence="1">
    <location>
        <begin position="24"/>
        <end position="127"/>
    </location>
</feature>
<dbReference type="RefSeq" id="WP_046099497.1">
    <property type="nucleotide sequence ID" value="NZ_CP015552.1"/>
</dbReference>
<sequence length="285" mass="32731">MKTVKIYDDDFEQILTDIPNLRMLDFDEEGVEVIVNSQEMKGRDGVGLLGPASFGPFQLILRFWYEGQDTKDYNLLKQRLRGILFRREPYYVVHSDMPGKKYAVYCEENAIEDIGTRFGTFEVTFNVFKGYSESLLDTSQMSLSRDTGFQFEGGNLSDSDIKYKHTSSRFKIFNGSDDAINPLLGYNFKIKINVDAPKGFKVTNKTTSKKLKDGTETDVFEYKKSITRDTQILIDGVHPIIDNERVGIDTNWGWLTLDKGFNDIEIAGDGIKNHTVEFIFNYVYR</sequence>
<dbReference type="EMBL" id="LAIU01000001">
    <property type="protein sequence ID" value="KKB26551.1"/>
    <property type="molecule type" value="Genomic_DNA"/>
</dbReference>
<dbReference type="InterPro" id="IPR008841">
    <property type="entry name" value="Siphovirus-type_tail_N"/>
</dbReference>
<proteinExistence type="predicted"/>
<dbReference type="AlphaFoldDB" id="A0AAJ0JSD3"/>